<feature type="domain" description="DUF6593" evidence="1">
    <location>
        <begin position="21"/>
        <end position="182"/>
    </location>
</feature>
<name>A0A9P5TD98_9AGAM</name>
<accession>A0A9P5TD98</accession>
<protein>
    <recommendedName>
        <fullName evidence="1">DUF6593 domain-containing protein</fullName>
    </recommendedName>
</protein>
<proteinExistence type="predicted"/>
<dbReference type="InterPro" id="IPR046528">
    <property type="entry name" value="DUF6593"/>
</dbReference>
<sequence>MSRQLPTSGSGSAFSLRFERDNPCNTTIVDQDQNTFYTVATDFANPDKPVTRVHDGIGKLVAEWIWRDARSDLLTIPGRPQTAASAWLKKSIIPFWDDVTFQDDAGVEYVWKNNKPGLALQLFGPQSKTQPVARFIRSRKDYRVDRENPPVVPSMLLFDETVEPIRDLVVISFLLLERRRRETETETENRARWFAIGQSSVS</sequence>
<comment type="caution">
    <text evidence="2">The sequence shown here is derived from an EMBL/GenBank/DDBJ whole genome shotgun (WGS) entry which is preliminary data.</text>
</comment>
<dbReference type="Proteomes" id="UP000759537">
    <property type="component" value="Unassembled WGS sequence"/>
</dbReference>
<reference evidence="2" key="2">
    <citation type="journal article" date="2020" name="Nat. Commun.">
        <title>Large-scale genome sequencing of mycorrhizal fungi provides insights into the early evolution of symbiotic traits.</title>
        <authorList>
            <person name="Miyauchi S."/>
            <person name="Kiss E."/>
            <person name="Kuo A."/>
            <person name="Drula E."/>
            <person name="Kohler A."/>
            <person name="Sanchez-Garcia M."/>
            <person name="Morin E."/>
            <person name="Andreopoulos B."/>
            <person name="Barry K.W."/>
            <person name="Bonito G."/>
            <person name="Buee M."/>
            <person name="Carver A."/>
            <person name="Chen C."/>
            <person name="Cichocki N."/>
            <person name="Clum A."/>
            <person name="Culley D."/>
            <person name="Crous P.W."/>
            <person name="Fauchery L."/>
            <person name="Girlanda M."/>
            <person name="Hayes R.D."/>
            <person name="Keri Z."/>
            <person name="LaButti K."/>
            <person name="Lipzen A."/>
            <person name="Lombard V."/>
            <person name="Magnuson J."/>
            <person name="Maillard F."/>
            <person name="Murat C."/>
            <person name="Nolan M."/>
            <person name="Ohm R.A."/>
            <person name="Pangilinan J."/>
            <person name="Pereira M.F."/>
            <person name="Perotto S."/>
            <person name="Peter M."/>
            <person name="Pfister S."/>
            <person name="Riley R."/>
            <person name="Sitrit Y."/>
            <person name="Stielow J.B."/>
            <person name="Szollosi G."/>
            <person name="Zifcakova L."/>
            <person name="Stursova M."/>
            <person name="Spatafora J.W."/>
            <person name="Tedersoo L."/>
            <person name="Vaario L.M."/>
            <person name="Yamada A."/>
            <person name="Yan M."/>
            <person name="Wang P."/>
            <person name="Xu J."/>
            <person name="Bruns T."/>
            <person name="Baldrian P."/>
            <person name="Vilgalys R."/>
            <person name="Dunand C."/>
            <person name="Henrissat B."/>
            <person name="Grigoriev I.V."/>
            <person name="Hibbett D."/>
            <person name="Nagy L.G."/>
            <person name="Martin F.M."/>
        </authorList>
    </citation>
    <scope>NUCLEOTIDE SEQUENCE</scope>
    <source>
        <strain evidence="2">Prilba</strain>
    </source>
</reference>
<evidence type="ECO:0000313" key="2">
    <source>
        <dbReference type="EMBL" id="KAF8486225.1"/>
    </source>
</evidence>
<gene>
    <name evidence="2" type="ORF">DFH94DRAFT_175558</name>
</gene>
<dbReference type="EMBL" id="WHVB01000002">
    <property type="protein sequence ID" value="KAF8486225.1"/>
    <property type="molecule type" value="Genomic_DNA"/>
</dbReference>
<evidence type="ECO:0000313" key="3">
    <source>
        <dbReference type="Proteomes" id="UP000759537"/>
    </source>
</evidence>
<dbReference type="OrthoDB" id="3256331at2759"/>
<keyword evidence="3" id="KW-1185">Reference proteome</keyword>
<dbReference type="Pfam" id="PF20236">
    <property type="entry name" value="DUF6593"/>
    <property type="match status" value="1"/>
</dbReference>
<organism evidence="2 3">
    <name type="scientific">Russula ochroleuca</name>
    <dbReference type="NCBI Taxonomy" id="152965"/>
    <lineage>
        <taxon>Eukaryota</taxon>
        <taxon>Fungi</taxon>
        <taxon>Dikarya</taxon>
        <taxon>Basidiomycota</taxon>
        <taxon>Agaricomycotina</taxon>
        <taxon>Agaricomycetes</taxon>
        <taxon>Russulales</taxon>
        <taxon>Russulaceae</taxon>
        <taxon>Russula</taxon>
    </lineage>
</organism>
<reference evidence="2" key="1">
    <citation type="submission" date="2019-10" db="EMBL/GenBank/DDBJ databases">
        <authorList>
            <consortium name="DOE Joint Genome Institute"/>
            <person name="Kuo A."/>
            <person name="Miyauchi S."/>
            <person name="Kiss E."/>
            <person name="Drula E."/>
            <person name="Kohler A."/>
            <person name="Sanchez-Garcia M."/>
            <person name="Andreopoulos B."/>
            <person name="Barry K.W."/>
            <person name="Bonito G."/>
            <person name="Buee M."/>
            <person name="Carver A."/>
            <person name="Chen C."/>
            <person name="Cichocki N."/>
            <person name="Clum A."/>
            <person name="Culley D."/>
            <person name="Crous P.W."/>
            <person name="Fauchery L."/>
            <person name="Girlanda M."/>
            <person name="Hayes R."/>
            <person name="Keri Z."/>
            <person name="LaButti K."/>
            <person name="Lipzen A."/>
            <person name="Lombard V."/>
            <person name="Magnuson J."/>
            <person name="Maillard F."/>
            <person name="Morin E."/>
            <person name="Murat C."/>
            <person name="Nolan M."/>
            <person name="Ohm R."/>
            <person name="Pangilinan J."/>
            <person name="Pereira M."/>
            <person name="Perotto S."/>
            <person name="Peter M."/>
            <person name="Riley R."/>
            <person name="Sitrit Y."/>
            <person name="Stielow B."/>
            <person name="Szollosi G."/>
            <person name="Zifcakova L."/>
            <person name="Stursova M."/>
            <person name="Spatafora J.W."/>
            <person name="Tedersoo L."/>
            <person name="Vaario L.-M."/>
            <person name="Yamada A."/>
            <person name="Yan M."/>
            <person name="Wang P."/>
            <person name="Xu J."/>
            <person name="Bruns T."/>
            <person name="Baldrian P."/>
            <person name="Vilgalys R."/>
            <person name="Henrissat B."/>
            <person name="Grigoriev I.V."/>
            <person name="Hibbett D."/>
            <person name="Nagy L.G."/>
            <person name="Martin F.M."/>
        </authorList>
    </citation>
    <scope>NUCLEOTIDE SEQUENCE</scope>
    <source>
        <strain evidence="2">Prilba</strain>
    </source>
</reference>
<dbReference type="AlphaFoldDB" id="A0A9P5TD98"/>
<evidence type="ECO:0000259" key="1">
    <source>
        <dbReference type="Pfam" id="PF20236"/>
    </source>
</evidence>